<proteinExistence type="predicted"/>
<keyword evidence="2" id="KW-1185">Reference proteome</keyword>
<dbReference type="Proteomes" id="UP000798662">
    <property type="component" value="Chromosome 3"/>
</dbReference>
<gene>
    <name evidence="1" type="ORF">I4F81_012588</name>
</gene>
<evidence type="ECO:0000313" key="2">
    <source>
        <dbReference type="Proteomes" id="UP000798662"/>
    </source>
</evidence>
<name>A0ACC3CJU5_PYRYE</name>
<reference evidence="1" key="1">
    <citation type="submission" date="2019-11" db="EMBL/GenBank/DDBJ databases">
        <title>Nori genome reveals adaptations in red seaweeds to the harsh intertidal environment.</title>
        <authorList>
            <person name="Wang D."/>
            <person name="Mao Y."/>
        </authorList>
    </citation>
    <scope>NUCLEOTIDE SEQUENCE</scope>
    <source>
        <tissue evidence="1">Gametophyte</tissue>
    </source>
</reference>
<dbReference type="EMBL" id="CM020620">
    <property type="protein sequence ID" value="KAK1870126.1"/>
    <property type="molecule type" value="Genomic_DNA"/>
</dbReference>
<organism evidence="1 2">
    <name type="scientific">Pyropia yezoensis</name>
    <name type="common">Susabi-nori</name>
    <name type="synonym">Porphyra yezoensis</name>
    <dbReference type="NCBI Taxonomy" id="2788"/>
    <lineage>
        <taxon>Eukaryota</taxon>
        <taxon>Rhodophyta</taxon>
        <taxon>Bangiophyceae</taxon>
        <taxon>Bangiales</taxon>
        <taxon>Bangiaceae</taxon>
        <taxon>Pyropia</taxon>
    </lineage>
</organism>
<evidence type="ECO:0000313" key="1">
    <source>
        <dbReference type="EMBL" id="KAK1870126.1"/>
    </source>
</evidence>
<protein>
    <submittedName>
        <fullName evidence="1">Uncharacterized protein</fullName>
    </submittedName>
</protein>
<sequence length="364" mass="39916">MVVIMLILRIVGGTLDPSLVPYQFVWEGAPLPLLRYAAGLPLWFTFAVMMKTGGIESSSEYIVLFTIFTATILWVYALQFTMLWVLRCDWELFSAVAWARELLKSLPEICPVARPVKGHCTCDCVHVAARVGDEADAHDSSGALQEGEAGNWEQVVGEPEGRNYAVRMRVLAGRGFSHIAQLVEWLADMGTCESPLRVLQAVPLGVAVVYAVPILVVVIPSDVLARLTGGGFVTLRICLTYRVGARGGRAAVAVIRIYANQSAVLPRVPAWGLWVFSQTQSEASSFRLLRGVTGAETVEESRLRVRRELNLNDEPSSDRQMLLSAVVLLVNSAAEQFDWERVALSECWEAKGMGVLSPPAPRCT</sequence>
<comment type="caution">
    <text evidence="1">The sequence shown here is derived from an EMBL/GenBank/DDBJ whole genome shotgun (WGS) entry which is preliminary data.</text>
</comment>
<accession>A0ACC3CJU5</accession>